<dbReference type="Gene3D" id="3.20.20.190">
    <property type="entry name" value="Phosphatidylinositol (PI) phosphodiesterase"/>
    <property type="match status" value="1"/>
</dbReference>
<dbReference type="PANTHER" id="PTHR46211:SF1">
    <property type="entry name" value="GLYCEROPHOSPHODIESTER PHOSPHODIESTERASE, CYTOPLASMIC"/>
    <property type="match status" value="1"/>
</dbReference>
<proteinExistence type="predicted"/>
<dbReference type="PANTHER" id="PTHR46211">
    <property type="entry name" value="GLYCEROPHOSPHORYL DIESTER PHOSPHODIESTERASE"/>
    <property type="match status" value="1"/>
</dbReference>
<dbReference type="GO" id="GO:0006629">
    <property type="term" value="P:lipid metabolic process"/>
    <property type="evidence" value="ECO:0007669"/>
    <property type="project" value="InterPro"/>
</dbReference>
<dbReference type="Proteomes" id="UP000314616">
    <property type="component" value="Chromosome"/>
</dbReference>
<dbReference type="EMBL" id="CP040915">
    <property type="protein sequence ID" value="QDC26129.1"/>
    <property type="molecule type" value="Genomic_DNA"/>
</dbReference>
<reference evidence="2 3" key="1">
    <citation type="submission" date="2019-05" db="EMBL/GenBank/DDBJ databases">
        <title>Georgenia *** sp. nov., and Georgenia *** sp. nov., isolated from the intestinal contents of plateau pika (Ochotona curzoniae) in the Qinghai-Tibet plateau of China.</title>
        <authorList>
            <person name="Tian Z."/>
        </authorList>
    </citation>
    <scope>NUCLEOTIDE SEQUENCE [LARGE SCALE GENOMIC DNA]</scope>
    <source>
        <strain evidence="2 3">Z443</strain>
    </source>
</reference>
<dbReference type="PROSITE" id="PS51704">
    <property type="entry name" value="GP_PDE"/>
    <property type="match status" value="1"/>
</dbReference>
<dbReference type="KEGG" id="gyu:FE374_17280"/>
<evidence type="ECO:0000259" key="1">
    <source>
        <dbReference type="PROSITE" id="PS51704"/>
    </source>
</evidence>
<feature type="domain" description="GP-PDE" evidence="1">
    <location>
        <begin position="20"/>
        <end position="257"/>
    </location>
</feature>
<dbReference type="InterPro" id="IPR030395">
    <property type="entry name" value="GP_PDE_dom"/>
</dbReference>
<dbReference type="InterPro" id="IPR017946">
    <property type="entry name" value="PLC-like_Pdiesterase_TIM-brl"/>
</dbReference>
<dbReference type="SUPFAM" id="SSF51695">
    <property type="entry name" value="PLC-like phosphodiesterases"/>
    <property type="match status" value="1"/>
</dbReference>
<protein>
    <submittedName>
        <fullName evidence="2">Glycerophosphodiester phosphodiesterase</fullName>
    </submittedName>
</protein>
<dbReference type="RefSeq" id="WP_139930558.1">
    <property type="nucleotide sequence ID" value="NZ_CP040915.1"/>
</dbReference>
<dbReference type="OrthoDB" id="9758957at2"/>
<dbReference type="GO" id="GO:0008081">
    <property type="term" value="F:phosphoric diester hydrolase activity"/>
    <property type="evidence" value="ECO:0007669"/>
    <property type="project" value="InterPro"/>
</dbReference>
<gene>
    <name evidence="2" type="ORF">FE374_17280</name>
</gene>
<dbReference type="AlphaFoldDB" id="A0A5B8C5Z0"/>
<evidence type="ECO:0000313" key="2">
    <source>
        <dbReference type="EMBL" id="QDC26129.1"/>
    </source>
</evidence>
<name>A0A5B8C5Z0_9MICO</name>
<sequence length="260" mass="28012">MTTTDLDPRPDGQPATTGLPLVIAHRGNSSVAPENTLAALESAWRVGADVIEIDLQLTADGVAVVIHDETVDRTTNGAGRVDRLTAAQVADLDAGDWFSDHFGGQRVPTGEDLLAFFVAHPPICLLAEFKGPWGTEEVRQVTDAVDLMGLADRMVVQSFDVATVEALRAAAPELPRGLLVDELPEDLLALCRELRVMTLNPSGRLLRREPDLVDALHGEGLRTMVWTLDEPAHWAAAVAAGVDGIITDRPDRLRGWLAAR</sequence>
<organism evidence="2 3">
    <name type="scientific">Georgenia yuyongxinii</name>
    <dbReference type="NCBI Taxonomy" id="2589797"/>
    <lineage>
        <taxon>Bacteria</taxon>
        <taxon>Bacillati</taxon>
        <taxon>Actinomycetota</taxon>
        <taxon>Actinomycetes</taxon>
        <taxon>Micrococcales</taxon>
        <taxon>Bogoriellaceae</taxon>
        <taxon>Georgenia</taxon>
    </lineage>
</organism>
<dbReference type="Pfam" id="PF03009">
    <property type="entry name" value="GDPD"/>
    <property type="match status" value="1"/>
</dbReference>
<accession>A0A5B8C5Z0</accession>
<evidence type="ECO:0000313" key="3">
    <source>
        <dbReference type="Proteomes" id="UP000314616"/>
    </source>
</evidence>